<keyword evidence="2" id="KW-1133">Transmembrane helix</keyword>
<dbReference type="EMBL" id="MNCJ02000317">
    <property type="protein sequence ID" value="KAF5817835.1"/>
    <property type="molecule type" value="Genomic_DNA"/>
</dbReference>
<reference evidence="3" key="2">
    <citation type="submission" date="2020-06" db="EMBL/GenBank/DDBJ databases">
        <title>Helianthus annuus Genome sequencing and assembly Release 2.</title>
        <authorList>
            <person name="Gouzy J."/>
            <person name="Langlade N."/>
            <person name="Munos S."/>
        </authorList>
    </citation>
    <scope>NUCLEOTIDE SEQUENCE</scope>
    <source>
        <tissue evidence="3">Leaves</tissue>
    </source>
</reference>
<sequence>MAKMGTRSSPAKNPEHNSPLKSQGLTKNPSMELCCFTDPEVDQLCRCFPDGTIFRPFDSSMRSDCVSYVWVTFLAAPFQIGFTYLFPTLTQGFFTLTGLCYIQAMPMMWRVLYALEHIVEHEGIDIGLSELSRLYILVSHGSHRYLFKSKPQQPHPILKTTKNDTNRRNQFLFVRRDSIPNGSHLPKKWNTDGRIYDP</sequence>
<evidence type="ECO:0000313" key="3">
    <source>
        <dbReference type="EMBL" id="KAF5817835.1"/>
    </source>
</evidence>
<reference evidence="3" key="1">
    <citation type="journal article" date="2017" name="Nature">
        <title>The sunflower genome provides insights into oil metabolism, flowering and Asterid evolution.</title>
        <authorList>
            <person name="Badouin H."/>
            <person name="Gouzy J."/>
            <person name="Grassa C.J."/>
            <person name="Murat F."/>
            <person name="Staton S.E."/>
            <person name="Cottret L."/>
            <person name="Lelandais-Briere C."/>
            <person name="Owens G.L."/>
            <person name="Carrere S."/>
            <person name="Mayjonade B."/>
            <person name="Legrand L."/>
            <person name="Gill N."/>
            <person name="Kane N.C."/>
            <person name="Bowers J.E."/>
            <person name="Hubner S."/>
            <person name="Bellec A."/>
            <person name="Berard A."/>
            <person name="Berges H."/>
            <person name="Blanchet N."/>
            <person name="Boniface M.C."/>
            <person name="Brunel D."/>
            <person name="Catrice O."/>
            <person name="Chaidir N."/>
            <person name="Claudel C."/>
            <person name="Donnadieu C."/>
            <person name="Faraut T."/>
            <person name="Fievet G."/>
            <person name="Helmstetter N."/>
            <person name="King M."/>
            <person name="Knapp S.J."/>
            <person name="Lai Z."/>
            <person name="Le Paslier M.C."/>
            <person name="Lippi Y."/>
            <person name="Lorenzon L."/>
            <person name="Mandel J.R."/>
            <person name="Marage G."/>
            <person name="Marchand G."/>
            <person name="Marquand E."/>
            <person name="Bret-Mestries E."/>
            <person name="Morien E."/>
            <person name="Nambeesan S."/>
            <person name="Nguyen T."/>
            <person name="Pegot-Espagnet P."/>
            <person name="Pouilly N."/>
            <person name="Raftis F."/>
            <person name="Sallet E."/>
            <person name="Schiex T."/>
            <person name="Thomas J."/>
            <person name="Vandecasteele C."/>
            <person name="Vares D."/>
            <person name="Vear F."/>
            <person name="Vautrin S."/>
            <person name="Crespi M."/>
            <person name="Mangin B."/>
            <person name="Burke J.M."/>
            <person name="Salse J."/>
            <person name="Munos S."/>
            <person name="Vincourt P."/>
            <person name="Rieseberg L.H."/>
            <person name="Langlade N.B."/>
        </authorList>
    </citation>
    <scope>NUCLEOTIDE SEQUENCE</scope>
    <source>
        <tissue evidence="3">Leaves</tissue>
    </source>
</reference>
<dbReference type="AlphaFoldDB" id="A0A9K3NZI2"/>
<evidence type="ECO:0000256" key="1">
    <source>
        <dbReference type="SAM" id="MobiDB-lite"/>
    </source>
</evidence>
<gene>
    <name evidence="3" type="ORF">HanXRQr2_Chr02g0057641</name>
</gene>
<name>A0A9K3NZI2_HELAN</name>
<comment type="caution">
    <text evidence="3">The sequence shown here is derived from an EMBL/GenBank/DDBJ whole genome shotgun (WGS) entry which is preliminary data.</text>
</comment>
<organism evidence="3 4">
    <name type="scientific">Helianthus annuus</name>
    <name type="common">Common sunflower</name>
    <dbReference type="NCBI Taxonomy" id="4232"/>
    <lineage>
        <taxon>Eukaryota</taxon>
        <taxon>Viridiplantae</taxon>
        <taxon>Streptophyta</taxon>
        <taxon>Embryophyta</taxon>
        <taxon>Tracheophyta</taxon>
        <taxon>Spermatophyta</taxon>
        <taxon>Magnoliopsida</taxon>
        <taxon>eudicotyledons</taxon>
        <taxon>Gunneridae</taxon>
        <taxon>Pentapetalae</taxon>
        <taxon>asterids</taxon>
        <taxon>campanulids</taxon>
        <taxon>Asterales</taxon>
        <taxon>Asteraceae</taxon>
        <taxon>Asteroideae</taxon>
        <taxon>Heliantheae alliance</taxon>
        <taxon>Heliantheae</taxon>
        <taxon>Helianthus</taxon>
    </lineage>
</organism>
<dbReference type="Proteomes" id="UP000215914">
    <property type="component" value="Unassembled WGS sequence"/>
</dbReference>
<proteinExistence type="predicted"/>
<feature type="transmembrane region" description="Helical" evidence="2">
    <location>
        <begin position="65"/>
        <end position="86"/>
    </location>
</feature>
<evidence type="ECO:0000256" key="2">
    <source>
        <dbReference type="SAM" id="Phobius"/>
    </source>
</evidence>
<feature type="compositionally biased region" description="Polar residues" evidence="1">
    <location>
        <begin position="1"/>
        <end position="11"/>
    </location>
</feature>
<feature type="region of interest" description="Disordered" evidence="1">
    <location>
        <begin position="1"/>
        <end position="25"/>
    </location>
</feature>
<keyword evidence="4" id="KW-1185">Reference proteome</keyword>
<keyword evidence="2" id="KW-0472">Membrane</keyword>
<evidence type="ECO:0000313" key="4">
    <source>
        <dbReference type="Proteomes" id="UP000215914"/>
    </source>
</evidence>
<accession>A0A9K3NZI2</accession>
<keyword evidence="2" id="KW-0812">Transmembrane</keyword>
<protein>
    <submittedName>
        <fullName evidence="3">Uncharacterized protein</fullName>
    </submittedName>
</protein>
<dbReference type="Gramene" id="mRNA:HanXRQr2_Chr02g0057641">
    <property type="protein sequence ID" value="CDS:HanXRQr2_Chr02g0057641.1"/>
    <property type="gene ID" value="HanXRQr2_Chr02g0057641"/>
</dbReference>